<gene>
    <name evidence="2" type="ORF">THAOC_34468</name>
</gene>
<organism evidence="2 3">
    <name type="scientific">Thalassiosira oceanica</name>
    <name type="common">Marine diatom</name>
    <dbReference type="NCBI Taxonomy" id="159749"/>
    <lineage>
        <taxon>Eukaryota</taxon>
        <taxon>Sar</taxon>
        <taxon>Stramenopiles</taxon>
        <taxon>Ochrophyta</taxon>
        <taxon>Bacillariophyta</taxon>
        <taxon>Coscinodiscophyceae</taxon>
        <taxon>Thalassiosirophycidae</taxon>
        <taxon>Thalassiosirales</taxon>
        <taxon>Thalassiosiraceae</taxon>
        <taxon>Thalassiosira</taxon>
    </lineage>
</organism>
<dbReference type="Proteomes" id="UP000266841">
    <property type="component" value="Unassembled WGS sequence"/>
</dbReference>
<reference evidence="2 3" key="1">
    <citation type="journal article" date="2012" name="Genome Biol.">
        <title>Genome and low-iron response of an oceanic diatom adapted to chronic iron limitation.</title>
        <authorList>
            <person name="Lommer M."/>
            <person name="Specht M."/>
            <person name="Roy A.S."/>
            <person name="Kraemer L."/>
            <person name="Andreson R."/>
            <person name="Gutowska M.A."/>
            <person name="Wolf J."/>
            <person name="Bergner S.V."/>
            <person name="Schilhabel M.B."/>
            <person name="Klostermeier U.C."/>
            <person name="Beiko R.G."/>
            <person name="Rosenstiel P."/>
            <person name="Hippler M."/>
            <person name="Laroche J."/>
        </authorList>
    </citation>
    <scope>NUCLEOTIDE SEQUENCE [LARGE SCALE GENOMIC DNA]</scope>
    <source>
        <strain evidence="2 3">CCMP1005</strain>
    </source>
</reference>
<name>K0RCP4_THAOC</name>
<protein>
    <submittedName>
        <fullName evidence="2">Uncharacterized protein</fullName>
    </submittedName>
</protein>
<proteinExistence type="predicted"/>
<dbReference type="EMBL" id="AGNL01047500">
    <property type="protein sequence ID" value="EJK46846.1"/>
    <property type="molecule type" value="Genomic_DNA"/>
</dbReference>
<keyword evidence="3" id="KW-1185">Reference proteome</keyword>
<comment type="caution">
    <text evidence="2">The sequence shown here is derived from an EMBL/GenBank/DDBJ whole genome shotgun (WGS) entry which is preliminary data.</text>
</comment>
<accession>K0RCP4</accession>
<evidence type="ECO:0000256" key="1">
    <source>
        <dbReference type="SAM" id="MobiDB-lite"/>
    </source>
</evidence>
<evidence type="ECO:0000313" key="2">
    <source>
        <dbReference type="EMBL" id="EJK46846.1"/>
    </source>
</evidence>
<feature type="region of interest" description="Disordered" evidence="1">
    <location>
        <begin position="40"/>
        <end position="72"/>
    </location>
</feature>
<evidence type="ECO:0000313" key="3">
    <source>
        <dbReference type="Proteomes" id="UP000266841"/>
    </source>
</evidence>
<dbReference type="AlphaFoldDB" id="K0RCP4"/>
<sequence length="175" mass="19293">MDSRVEILRDCHQKYLSSVLSSENLELSLTLSISSDIQGQRRPAAKQHGLEAMSTLPSSPRPSTGGDGQAMSTLTLHPSIHQQRSKRLLSLTSIKTHTGGCSLDEGLLLYDIFSPIHLLGICIKGAAFSSELSDIIWFGHHSAVVSHNKLGKWMHLVAHYPIDTTLDLCHPFWDL</sequence>